<proteinExistence type="predicted"/>
<dbReference type="EMBL" id="UINC01111909">
    <property type="protein sequence ID" value="SVC80473.1"/>
    <property type="molecule type" value="Genomic_DNA"/>
</dbReference>
<name>A0A382Q4D4_9ZZZZ</name>
<protein>
    <submittedName>
        <fullName evidence="1">Uncharacterized protein</fullName>
    </submittedName>
</protein>
<sequence>MPTGQKDQTGGFEDWKGIPSNVEFGIGKDKNVLYVTIDKSLYRISTKTEGHFPFRGKQ</sequence>
<organism evidence="1">
    <name type="scientific">marine metagenome</name>
    <dbReference type="NCBI Taxonomy" id="408172"/>
    <lineage>
        <taxon>unclassified sequences</taxon>
        <taxon>metagenomes</taxon>
        <taxon>ecological metagenomes</taxon>
    </lineage>
</organism>
<reference evidence="1" key="1">
    <citation type="submission" date="2018-05" db="EMBL/GenBank/DDBJ databases">
        <authorList>
            <person name="Lanie J.A."/>
            <person name="Ng W.-L."/>
            <person name="Kazmierczak K.M."/>
            <person name="Andrzejewski T.M."/>
            <person name="Davidsen T.M."/>
            <person name="Wayne K.J."/>
            <person name="Tettelin H."/>
            <person name="Glass J.I."/>
            <person name="Rusch D."/>
            <person name="Podicherti R."/>
            <person name="Tsui H.-C.T."/>
            <person name="Winkler M.E."/>
        </authorList>
    </citation>
    <scope>NUCLEOTIDE SEQUENCE</scope>
</reference>
<accession>A0A382Q4D4</accession>
<dbReference type="AlphaFoldDB" id="A0A382Q4D4"/>
<gene>
    <name evidence="1" type="ORF">METZ01_LOCUS333327</name>
</gene>
<evidence type="ECO:0000313" key="1">
    <source>
        <dbReference type="EMBL" id="SVC80473.1"/>
    </source>
</evidence>